<dbReference type="AlphaFoldDB" id="A0A2K1KTX5"/>
<dbReference type="Proteomes" id="UP000006727">
    <property type="component" value="Chromosome 3"/>
</dbReference>
<accession>A0A2K1KTX5</accession>
<reference evidence="3" key="3">
    <citation type="submission" date="2020-12" db="UniProtKB">
        <authorList>
            <consortium name="EnsemblPlants"/>
        </authorList>
    </citation>
    <scope>IDENTIFICATION</scope>
</reference>
<evidence type="ECO:0000313" key="4">
    <source>
        <dbReference type="Proteomes" id="UP000006727"/>
    </source>
</evidence>
<dbReference type="EMBL" id="ABEU02000003">
    <property type="protein sequence ID" value="PNR57237.1"/>
    <property type="molecule type" value="Genomic_DNA"/>
</dbReference>
<protein>
    <submittedName>
        <fullName evidence="2 3">Uncharacterized protein</fullName>
    </submittedName>
</protein>
<dbReference type="EnsemblPlants" id="Pp3c3_10539V3.1">
    <property type="protein sequence ID" value="PAC:32943797.CDS.1"/>
    <property type="gene ID" value="Pp3c3_10539"/>
</dbReference>
<organism evidence="2">
    <name type="scientific">Physcomitrium patens</name>
    <name type="common">Spreading-leaved earth moss</name>
    <name type="synonym">Physcomitrella patens</name>
    <dbReference type="NCBI Taxonomy" id="3218"/>
    <lineage>
        <taxon>Eukaryota</taxon>
        <taxon>Viridiplantae</taxon>
        <taxon>Streptophyta</taxon>
        <taxon>Embryophyta</taxon>
        <taxon>Bryophyta</taxon>
        <taxon>Bryophytina</taxon>
        <taxon>Bryopsida</taxon>
        <taxon>Funariidae</taxon>
        <taxon>Funariales</taxon>
        <taxon>Funariaceae</taxon>
        <taxon>Physcomitrium</taxon>
    </lineage>
</organism>
<gene>
    <name evidence="2" type="ORF">PHYPA_004230</name>
</gene>
<reference evidence="2 4" key="2">
    <citation type="journal article" date="2018" name="Plant J.">
        <title>The Physcomitrella patens chromosome-scale assembly reveals moss genome structure and evolution.</title>
        <authorList>
            <person name="Lang D."/>
            <person name="Ullrich K.K."/>
            <person name="Murat F."/>
            <person name="Fuchs J."/>
            <person name="Jenkins J."/>
            <person name="Haas F.B."/>
            <person name="Piednoel M."/>
            <person name="Gundlach H."/>
            <person name="Van Bel M."/>
            <person name="Meyberg R."/>
            <person name="Vives C."/>
            <person name="Morata J."/>
            <person name="Symeonidi A."/>
            <person name="Hiss M."/>
            <person name="Muchero W."/>
            <person name="Kamisugi Y."/>
            <person name="Saleh O."/>
            <person name="Blanc G."/>
            <person name="Decker E.L."/>
            <person name="van Gessel N."/>
            <person name="Grimwood J."/>
            <person name="Hayes R.D."/>
            <person name="Graham S.W."/>
            <person name="Gunter L.E."/>
            <person name="McDaniel S.F."/>
            <person name="Hoernstein S.N.W."/>
            <person name="Larsson A."/>
            <person name="Li F.W."/>
            <person name="Perroud P.F."/>
            <person name="Phillips J."/>
            <person name="Ranjan P."/>
            <person name="Rokshar D.S."/>
            <person name="Rothfels C.J."/>
            <person name="Schneider L."/>
            <person name="Shu S."/>
            <person name="Stevenson D.W."/>
            <person name="Thummler F."/>
            <person name="Tillich M."/>
            <person name="Villarreal Aguilar J.C."/>
            <person name="Widiez T."/>
            <person name="Wong G.K."/>
            <person name="Wymore A."/>
            <person name="Zhang Y."/>
            <person name="Zimmer A.D."/>
            <person name="Quatrano R.S."/>
            <person name="Mayer K.F.X."/>
            <person name="Goodstein D."/>
            <person name="Casacuberta J.M."/>
            <person name="Vandepoele K."/>
            <person name="Reski R."/>
            <person name="Cuming A.C."/>
            <person name="Tuskan G.A."/>
            <person name="Maumus F."/>
            <person name="Salse J."/>
            <person name="Schmutz J."/>
            <person name="Rensing S.A."/>
        </authorList>
    </citation>
    <scope>NUCLEOTIDE SEQUENCE [LARGE SCALE GENOMIC DNA]</scope>
    <source>
        <strain evidence="3 4">cv. Gransden 2004</strain>
    </source>
</reference>
<dbReference type="Gramene" id="Pp3c3_10539V3.1">
    <property type="protein sequence ID" value="PAC:32943797.CDS.1"/>
    <property type="gene ID" value="Pp3c3_10539"/>
</dbReference>
<reference evidence="2 4" key="1">
    <citation type="journal article" date="2008" name="Science">
        <title>The Physcomitrella genome reveals evolutionary insights into the conquest of land by plants.</title>
        <authorList>
            <person name="Rensing S."/>
            <person name="Lang D."/>
            <person name="Zimmer A."/>
            <person name="Terry A."/>
            <person name="Salamov A."/>
            <person name="Shapiro H."/>
            <person name="Nishiyama T."/>
            <person name="Perroud P.-F."/>
            <person name="Lindquist E."/>
            <person name="Kamisugi Y."/>
            <person name="Tanahashi T."/>
            <person name="Sakakibara K."/>
            <person name="Fujita T."/>
            <person name="Oishi K."/>
            <person name="Shin-I T."/>
            <person name="Kuroki Y."/>
            <person name="Toyoda A."/>
            <person name="Suzuki Y."/>
            <person name="Hashimoto A."/>
            <person name="Yamaguchi K."/>
            <person name="Sugano A."/>
            <person name="Kohara Y."/>
            <person name="Fujiyama A."/>
            <person name="Anterola A."/>
            <person name="Aoki S."/>
            <person name="Ashton N."/>
            <person name="Barbazuk W.B."/>
            <person name="Barker E."/>
            <person name="Bennetzen J."/>
            <person name="Bezanilla M."/>
            <person name="Blankenship R."/>
            <person name="Cho S.H."/>
            <person name="Dutcher S."/>
            <person name="Estelle M."/>
            <person name="Fawcett J.A."/>
            <person name="Gundlach H."/>
            <person name="Hanada K."/>
            <person name="Heyl A."/>
            <person name="Hicks K.A."/>
            <person name="Hugh J."/>
            <person name="Lohr M."/>
            <person name="Mayer K."/>
            <person name="Melkozernov A."/>
            <person name="Murata T."/>
            <person name="Nelson D."/>
            <person name="Pils B."/>
            <person name="Prigge M."/>
            <person name="Reiss B."/>
            <person name="Renner T."/>
            <person name="Rombauts S."/>
            <person name="Rushton P."/>
            <person name="Sanderfoot A."/>
            <person name="Schween G."/>
            <person name="Shiu S.-H."/>
            <person name="Stueber K."/>
            <person name="Theodoulou F.L."/>
            <person name="Tu H."/>
            <person name="Van de Peer Y."/>
            <person name="Verrier P.J."/>
            <person name="Waters E."/>
            <person name="Wood A."/>
            <person name="Yang L."/>
            <person name="Cove D."/>
            <person name="Cuming A."/>
            <person name="Hasebe M."/>
            <person name="Lucas S."/>
            <person name="Mishler D.B."/>
            <person name="Reski R."/>
            <person name="Grigoriev I."/>
            <person name="Quatrano R.S."/>
            <person name="Boore J.L."/>
        </authorList>
    </citation>
    <scope>NUCLEOTIDE SEQUENCE [LARGE SCALE GENOMIC DNA]</scope>
    <source>
        <strain evidence="3 4">cv. Gransden 2004</strain>
    </source>
</reference>
<evidence type="ECO:0000313" key="2">
    <source>
        <dbReference type="EMBL" id="PNR57237.1"/>
    </source>
</evidence>
<evidence type="ECO:0000256" key="1">
    <source>
        <dbReference type="SAM" id="MobiDB-lite"/>
    </source>
</evidence>
<sequence length="95" mass="11268">MRLGGRPKCTRKSRNSLAHRNARQRIRHNIVQDRLQRSTVDVNLRKKLVREHREVKNKRLLGYAPHAPQLSLIPTHRSIDLRECTECARENWTLI</sequence>
<dbReference type="InParanoid" id="A0A2K1KTX5"/>
<feature type="region of interest" description="Disordered" evidence="1">
    <location>
        <begin position="1"/>
        <end position="27"/>
    </location>
</feature>
<evidence type="ECO:0000313" key="3">
    <source>
        <dbReference type="EnsemblPlants" id="PAC:32943797.CDS.1"/>
    </source>
</evidence>
<keyword evidence="4" id="KW-1185">Reference proteome</keyword>
<proteinExistence type="predicted"/>
<name>A0A2K1KTX5_PHYPA</name>